<dbReference type="Proteomes" id="UP000010878">
    <property type="component" value="Plasmid 2"/>
</dbReference>
<dbReference type="PANTHER" id="PTHR36460:SF1">
    <property type="entry name" value="UPF0132 DOMAIN PROTEIN (AFU_ORTHOLOGUE AFUA_3G10255)"/>
    <property type="match status" value="1"/>
</dbReference>
<keyword evidence="8" id="KW-1185">Reference proteome</keyword>
<feature type="transmembrane region" description="Helical" evidence="6">
    <location>
        <begin position="86"/>
        <end position="109"/>
    </location>
</feature>
<organism evidence="7 8">
    <name type="scientific">Natronococcus occultus SP4</name>
    <dbReference type="NCBI Taxonomy" id="694430"/>
    <lineage>
        <taxon>Archaea</taxon>
        <taxon>Methanobacteriati</taxon>
        <taxon>Methanobacteriota</taxon>
        <taxon>Stenosarchaea group</taxon>
        <taxon>Halobacteria</taxon>
        <taxon>Halobacteriales</taxon>
        <taxon>Natrialbaceae</taxon>
        <taxon>Natronococcus</taxon>
    </lineage>
</organism>
<evidence type="ECO:0000313" key="7">
    <source>
        <dbReference type="EMBL" id="AGB40013.1"/>
    </source>
</evidence>
<evidence type="ECO:0000256" key="2">
    <source>
        <dbReference type="ARBA" id="ARBA00022692"/>
    </source>
</evidence>
<proteinExistence type="predicted"/>
<feature type="transmembrane region" description="Helical" evidence="6">
    <location>
        <begin position="56"/>
        <end position="74"/>
    </location>
</feature>
<feature type="transmembrane region" description="Helical" evidence="6">
    <location>
        <begin position="115"/>
        <end position="142"/>
    </location>
</feature>
<dbReference type="InterPro" id="IPR019109">
    <property type="entry name" value="MamF_MmsF"/>
</dbReference>
<name>L0K7B8_9EURY</name>
<evidence type="ECO:0000256" key="3">
    <source>
        <dbReference type="ARBA" id="ARBA00022989"/>
    </source>
</evidence>
<accession>L0K7B8</accession>
<dbReference type="Pfam" id="PF09685">
    <property type="entry name" value="MamF_MmsF"/>
    <property type="match status" value="1"/>
</dbReference>
<evidence type="ECO:0000256" key="4">
    <source>
        <dbReference type="ARBA" id="ARBA00023136"/>
    </source>
</evidence>
<dbReference type="PANTHER" id="PTHR36460">
    <property type="entry name" value="UPF0132 DOMAIN PROTEIN (AFU_ORTHOLOGUE AFUA_3G10255)"/>
    <property type="match status" value="1"/>
</dbReference>
<dbReference type="RefSeq" id="WP_015323444.1">
    <property type="nucleotide sequence ID" value="NC_019976.1"/>
</dbReference>
<keyword evidence="2 6" id="KW-0812">Transmembrane</keyword>
<feature type="compositionally biased region" description="Polar residues" evidence="5">
    <location>
        <begin position="15"/>
        <end position="25"/>
    </location>
</feature>
<dbReference type="GeneID" id="14406049"/>
<comment type="subcellular location">
    <subcellularLocation>
        <location evidence="1">Membrane</location>
        <topology evidence="1">Multi-pass membrane protein</topology>
    </subcellularLocation>
</comment>
<dbReference type="HOGENOM" id="CLU_095018_3_0_2"/>
<dbReference type="KEGG" id="nou:Natoc_4323"/>
<geneLocation type="plasmid" evidence="7">
    <name>2</name>
</geneLocation>
<evidence type="ECO:0000256" key="6">
    <source>
        <dbReference type="SAM" id="Phobius"/>
    </source>
</evidence>
<dbReference type="GO" id="GO:0016020">
    <property type="term" value="C:membrane"/>
    <property type="evidence" value="ECO:0007669"/>
    <property type="project" value="UniProtKB-SubCell"/>
</dbReference>
<feature type="region of interest" description="Disordered" evidence="5">
    <location>
        <begin position="1"/>
        <end position="38"/>
    </location>
</feature>
<keyword evidence="3 6" id="KW-1133">Transmembrane helix</keyword>
<gene>
    <name evidence="7" type="ORF">Natoc_4323</name>
</gene>
<dbReference type="EMBL" id="CP003931">
    <property type="protein sequence ID" value="AGB40013.1"/>
    <property type="molecule type" value="Genomic_DNA"/>
</dbReference>
<reference evidence="7 8" key="1">
    <citation type="submission" date="2012-11" db="EMBL/GenBank/DDBJ databases">
        <title>FINISHED of Natronococcus occultus SP4, DSM 3396.</title>
        <authorList>
            <consortium name="DOE Joint Genome Institute"/>
            <person name="Eisen J."/>
            <person name="Huntemann M."/>
            <person name="Wei C.-L."/>
            <person name="Han J."/>
            <person name="Detter J.C."/>
            <person name="Han C."/>
            <person name="Tapia R."/>
            <person name="Chen A."/>
            <person name="Kyrpides N."/>
            <person name="Mavromatis K."/>
            <person name="Markowitz V."/>
            <person name="Szeto E."/>
            <person name="Ivanova N."/>
            <person name="Mikhailova N."/>
            <person name="Ovchinnikova G."/>
            <person name="Pagani I."/>
            <person name="Pati A."/>
            <person name="Goodwin L."/>
            <person name="Nordberg H.P."/>
            <person name="Cantor M.N."/>
            <person name="Hua S.X."/>
            <person name="Woyke T."/>
            <person name="Eisen J."/>
            <person name="Klenk H.-P."/>
            <person name="Klenk H.-P."/>
        </authorList>
    </citation>
    <scope>NUCLEOTIDE SEQUENCE [LARGE SCALE GENOMIC DNA]</scope>
    <source>
        <strain evidence="7 8">SP4</strain>
        <plasmid evidence="8">Plasmid 2</plasmid>
    </source>
</reference>
<evidence type="ECO:0000256" key="5">
    <source>
        <dbReference type="SAM" id="MobiDB-lite"/>
    </source>
</evidence>
<evidence type="ECO:0000313" key="8">
    <source>
        <dbReference type="Proteomes" id="UP000010878"/>
    </source>
</evidence>
<feature type="compositionally biased region" description="Acidic residues" evidence="5">
    <location>
        <begin position="1"/>
        <end position="12"/>
    </location>
</feature>
<dbReference type="AlphaFoldDB" id="L0K7B8"/>
<sequence>MSTDNTDIDGELGTDHSNTTATETDPSGAESAVADPERTAHAGEDAVVGGLSENTAGALTYLFAPFLALLFYLIEERNEFVRFHAAQSLVVFGGFFAVAIGVFMLGFVLEFLPFVGWMLSVAISMLTFLLLVPLGFVLWALLTYKALTGQRYTLPVAGEIAERYV</sequence>
<keyword evidence="4 6" id="KW-0472">Membrane</keyword>
<keyword evidence="7" id="KW-0614">Plasmid</keyword>
<evidence type="ECO:0000256" key="1">
    <source>
        <dbReference type="ARBA" id="ARBA00004141"/>
    </source>
</evidence>
<dbReference type="OrthoDB" id="329551at2157"/>
<protein>
    <submittedName>
        <fullName evidence="7">Putative membrane protein</fullName>
    </submittedName>
</protein>